<comment type="similarity">
    <text evidence="1">Belongs to the class-II pyridoxal-phosphate-dependent aminotransferase family. Histidinol-phosphate aminotransferase subfamily.</text>
</comment>
<keyword evidence="3 8" id="KW-0032">Aminotransferase</keyword>
<comment type="caution">
    <text evidence="8">The sequence shown here is derived from an EMBL/GenBank/DDBJ whole genome shotgun (WGS) entry which is preliminary data.</text>
</comment>
<dbReference type="EMBL" id="STGJ01000001">
    <property type="protein sequence ID" value="TIC86888.1"/>
    <property type="molecule type" value="Genomic_DNA"/>
</dbReference>
<evidence type="ECO:0000256" key="6">
    <source>
        <dbReference type="SAM" id="SignalP"/>
    </source>
</evidence>
<dbReference type="InterPro" id="IPR015422">
    <property type="entry name" value="PyrdxlP-dep_Trfase_small"/>
</dbReference>
<dbReference type="OrthoDB" id="9813612at2"/>
<dbReference type="PANTHER" id="PTHR43643:SF3">
    <property type="entry name" value="HISTIDINOL-PHOSPHATE AMINOTRANSFERASE"/>
    <property type="match status" value="1"/>
</dbReference>
<dbReference type="InterPro" id="IPR050106">
    <property type="entry name" value="HistidinolP_aminotransfase"/>
</dbReference>
<dbReference type="InterPro" id="IPR006311">
    <property type="entry name" value="TAT_signal"/>
</dbReference>
<dbReference type="CDD" id="cd00609">
    <property type="entry name" value="AAT_like"/>
    <property type="match status" value="1"/>
</dbReference>
<reference evidence="8 9" key="1">
    <citation type="submission" date="2019-04" db="EMBL/GenBank/DDBJ databases">
        <title>Crenobacter sp. nov.</title>
        <authorList>
            <person name="Shi S."/>
        </authorList>
    </citation>
    <scope>NUCLEOTIDE SEQUENCE [LARGE SCALE GENOMIC DNA]</scope>
    <source>
        <strain evidence="8 9">GY 70310</strain>
    </source>
</reference>
<dbReference type="GO" id="GO:0008483">
    <property type="term" value="F:transaminase activity"/>
    <property type="evidence" value="ECO:0007669"/>
    <property type="project" value="UniProtKB-KW"/>
</dbReference>
<proteinExistence type="inferred from homology"/>
<dbReference type="GO" id="GO:0030170">
    <property type="term" value="F:pyridoxal phosphate binding"/>
    <property type="evidence" value="ECO:0007669"/>
    <property type="project" value="InterPro"/>
</dbReference>
<keyword evidence="5" id="KW-0663">Pyridoxal phosphate</keyword>
<evidence type="ECO:0000256" key="4">
    <source>
        <dbReference type="ARBA" id="ARBA00022679"/>
    </source>
</evidence>
<evidence type="ECO:0000256" key="3">
    <source>
        <dbReference type="ARBA" id="ARBA00022576"/>
    </source>
</evidence>
<protein>
    <recommendedName>
        <fullName evidence="2">Putative 8-amino-7-oxononanoate synthase</fullName>
    </recommendedName>
</protein>
<dbReference type="Gene3D" id="3.90.1150.10">
    <property type="entry name" value="Aspartate Aminotransferase, domain 1"/>
    <property type="match status" value="1"/>
</dbReference>
<gene>
    <name evidence="8" type="ORF">E5K04_00275</name>
</gene>
<keyword evidence="6" id="KW-0732">Signal</keyword>
<feature type="signal peptide" evidence="6">
    <location>
        <begin position="1"/>
        <end position="29"/>
    </location>
</feature>
<dbReference type="SUPFAM" id="SSF53383">
    <property type="entry name" value="PLP-dependent transferases"/>
    <property type="match status" value="1"/>
</dbReference>
<keyword evidence="9" id="KW-1185">Reference proteome</keyword>
<name>A0A4T0V575_9NEIS</name>
<dbReference type="InterPro" id="IPR015424">
    <property type="entry name" value="PyrdxlP-dep_Trfase"/>
</dbReference>
<dbReference type="PROSITE" id="PS51318">
    <property type="entry name" value="TAT"/>
    <property type="match status" value="1"/>
</dbReference>
<evidence type="ECO:0000256" key="2">
    <source>
        <dbReference type="ARBA" id="ARBA00021531"/>
    </source>
</evidence>
<dbReference type="InterPro" id="IPR015421">
    <property type="entry name" value="PyrdxlP-dep_Trfase_major"/>
</dbReference>
<organism evidence="8 9">
    <name type="scientific">Crenobacter intestini</name>
    <dbReference type="NCBI Taxonomy" id="2563443"/>
    <lineage>
        <taxon>Bacteria</taxon>
        <taxon>Pseudomonadati</taxon>
        <taxon>Pseudomonadota</taxon>
        <taxon>Betaproteobacteria</taxon>
        <taxon>Neisseriales</taxon>
        <taxon>Neisseriaceae</taxon>
        <taxon>Crenobacter</taxon>
    </lineage>
</organism>
<dbReference type="AlphaFoldDB" id="A0A4T0V575"/>
<evidence type="ECO:0000259" key="7">
    <source>
        <dbReference type="Pfam" id="PF00155"/>
    </source>
</evidence>
<keyword evidence="4 8" id="KW-0808">Transferase</keyword>
<evidence type="ECO:0000313" key="8">
    <source>
        <dbReference type="EMBL" id="TIC86888.1"/>
    </source>
</evidence>
<evidence type="ECO:0000256" key="1">
    <source>
        <dbReference type="ARBA" id="ARBA00007970"/>
    </source>
</evidence>
<feature type="chain" id="PRO_5020301659" description="Putative 8-amino-7-oxononanoate synthase" evidence="6">
    <location>
        <begin position="30"/>
        <end position="388"/>
    </location>
</feature>
<evidence type="ECO:0000313" key="9">
    <source>
        <dbReference type="Proteomes" id="UP000308891"/>
    </source>
</evidence>
<feature type="domain" description="Aminotransferase class I/classII large" evidence="7">
    <location>
        <begin position="52"/>
        <end position="378"/>
    </location>
</feature>
<dbReference type="Proteomes" id="UP000308891">
    <property type="component" value="Unassembled WGS sequence"/>
</dbReference>
<accession>A0A4T0V575</accession>
<evidence type="ECO:0000256" key="5">
    <source>
        <dbReference type="ARBA" id="ARBA00022898"/>
    </source>
</evidence>
<sequence>MDRRTLLKSSGMLIGALGLAPLASRTAFAAPAAAPATTPANALVVPSAKTPLLLNFNENSLGMSPKAQAAVVSELPKVFRYPDDARADLVGKVAARAGLTDKHVVIGNGSSEVIQMAIHAFCGKGTQLVVPDPTFNYAELYAEPMGTKITKVRLKPDTLQIDLPAMKKATESFKGQSVVYLCNPNNPTATILPASEIEAWINSAPDNVFFIVDEAYHEYVTDPRYASAERLVKAGRKNLVVARTFSKIYALAGLRVGYGYAAPEIVSKLDTWASIDNTNLAGAVAASASLDDTPFIKQSLAATAQSRRIVTDALKELKLAYLPSHANFIFHRVNASSADYRAAMKVRHVMVGRPFDHTDGWNRLSLGTPDEMRAFVRELKALRAEGKA</sequence>
<dbReference type="InterPro" id="IPR004839">
    <property type="entry name" value="Aminotransferase_I/II_large"/>
</dbReference>
<dbReference type="RefSeq" id="WP_136550899.1">
    <property type="nucleotide sequence ID" value="NZ_STGJ01000001.1"/>
</dbReference>
<dbReference type="PANTHER" id="PTHR43643">
    <property type="entry name" value="HISTIDINOL-PHOSPHATE AMINOTRANSFERASE 2"/>
    <property type="match status" value="1"/>
</dbReference>
<dbReference type="Pfam" id="PF00155">
    <property type="entry name" value="Aminotran_1_2"/>
    <property type="match status" value="1"/>
</dbReference>
<dbReference type="Gene3D" id="3.40.640.10">
    <property type="entry name" value="Type I PLP-dependent aspartate aminotransferase-like (Major domain)"/>
    <property type="match status" value="1"/>
</dbReference>